<accession>A0A6J4MMI1</accession>
<gene>
    <name evidence="2" type="ORF">AVDCRST_MAG90-3033</name>
</gene>
<protein>
    <submittedName>
        <fullName evidence="2">Uncharacterized protein</fullName>
    </submittedName>
</protein>
<reference evidence="2" key="1">
    <citation type="submission" date="2020-02" db="EMBL/GenBank/DDBJ databases">
        <authorList>
            <person name="Meier V. D."/>
        </authorList>
    </citation>
    <scope>NUCLEOTIDE SEQUENCE</scope>
    <source>
        <strain evidence="2">AVDCRST_MAG90</strain>
    </source>
</reference>
<feature type="non-terminal residue" evidence="2">
    <location>
        <position position="68"/>
    </location>
</feature>
<dbReference type="EMBL" id="CADCUC010000633">
    <property type="protein sequence ID" value="CAA9361241.1"/>
    <property type="molecule type" value="Genomic_DNA"/>
</dbReference>
<name>A0A6J4MMI1_9HYPH</name>
<feature type="non-terminal residue" evidence="2">
    <location>
        <position position="1"/>
    </location>
</feature>
<sequence>EAHGRLFAFQHRISNLFARLVWRGRHEGPVGQEPCGRLPGASRRTFTGASVVPAASGRRQGEARRHGL</sequence>
<proteinExistence type="predicted"/>
<feature type="compositionally biased region" description="Basic and acidic residues" evidence="1">
    <location>
        <begin position="59"/>
        <end position="68"/>
    </location>
</feature>
<dbReference type="AlphaFoldDB" id="A0A6J4MMI1"/>
<evidence type="ECO:0000313" key="2">
    <source>
        <dbReference type="EMBL" id="CAA9361241.1"/>
    </source>
</evidence>
<evidence type="ECO:0000256" key="1">
    <source>
        <dbReference type="SAM" id="MobiDB-lite"/>
    </source>
</evidence>
<feature type="region of interest" description="Disordered" evidence="1">
    <location>
        <begin position="28"/>
        <end position="68"/>
    </location>
</feature>
<organism evidence="2">
    <name type="scientific">uncultured Microvirga sp</name>
    <dbReference type="NCBI Taxonomy" id="412392"/>
    <lineage>
        <taxon>Bacteria</taxon>
        <taxon>Pseudomonadati</taxon>
        <taxon>Pseudomonadota</taxon>
        <taxon>Alphaproteobacteria</taxon>
        <taxon>Hyphomicrobiales</taxon>
        <taxon>Methylobacteriaceae</taxon>
        <taxon>Microvirga</taxon>
        <taxon>environmental samples</taxon>
    </lineage>
</organism>